<evidence type="ECO:0000313" key="1">
    <source>
        <dbReference type="EMBL" id="DAF43445.1"/>
    </source>
</evidence>
<reference evidence="1" key="1">
    <citation type="journal article" date="2021" name="Proc. Natl. Acad. Sci. U.S.A.">
        <title>A Catalog of Tens of Thousands of Viruses from Human Metagenomes Reveals Hidden Associations with Chronic Diseases.</title>
        <authorList>
            <person name="Tisza M.J."/>
            <person name="Buck C.B."/>
        </authorList>
    </citation>
    <scope>NUCLEOTIDE SEQUENCE</scope>
    <source>
        <strain evidence="1">CtEJG5</strain>
    </source>
</reference>
<accession>A0A8S5RXG4</accession>
<protein>
    <submittedName>
        <fullName evidence="1">Uncharacterized protein</fullName>
    </submittedName>
</protein>
<organism evidence="1">
    <name type="scientific">Siphoviridae sp. ctEJG5</name>
    <dbReference type="NCBI Taxonomy" id="2827814"/>
    <lineage>
        <taxon>Viruses</taxon>
        <taxon>Duplodnaviria</taxon>
        <taxon>Heunggongvirae</taxon>
        <taxon>Uroviricota</taxon>
        <taxon>Caudoviricetes</taxon>
    </lineage>
</organism>
<name>A0A8S5RXG4_9CAUD</name>
<sequence length="123" mass="13772">MKASKIEIRQVDGEKGIFTEILVDGHKLEGVRSFELKQGVGDSVPVLSIDLNALNLSTDLKLLQVNQKGIGEIESIKFKGQEMPVEFVQKEEKASKMVRTSKKPISLSCLIKKKPICQMDIFR</sequence>
<proteinExistence type="predicted"/>
<dbReference type="EMBL" id="BK032506">
    <property type="protein sequence ID" value="DAF43445.1"/>
    <property type="molecule type" value="Genomic_DNA"/>
</dbReference>